<organism evidence="8 9">
    <name type="scientific">Trichinella zimbabwensis</name>
    <dbReference type="NCBI Taxonomy" id="268475"/>
    <lineage>
        <taxon>Eukaryota</taxon>
        <taxon>Metazoa</taxon>
        <taxon>Ecdysozoa</taxon>
        <taxon>Nematoda</taxon>
        <taxon>Enoplea</taxon>
        <taxon>Dorylaimia</taxon>
        <taxon>Trichinellida</taxon>
        <taxon>Trichinellidae</taxon>
        <taxon>Trichinella</taxon>
    </lineage>
</organism>
<keyword evidence="4" id="KW-0498">Mitosis</keyword>
<name>A0A0V1H8Q4_9BILA</name>
<keyword evidence="9" id="KW-1185">Reference proteome</keyword>
<dbReference type="SMART" id="SM01337">
    <property type="entry name" value="APC10"/>
    <property type="match status" value="1"/>
</dbReference>
<evidence type="ECO:0000256" key="2">
    <source>
        <dbReference type="ARBA" id="ARBA00013927"/>
    </source>
</evidence>
<feature type="non-terminal residue" evidence="8">
    <location>
        <position position="1"/>
    </location>
</feature>
<feature type="domain" description="DOC" evidence="7">
    <location>
        <begin position="42"/>
        <end position="239"/>
    </location>
</feature>
<dbReference type="Gene3D" id="2.60.120.260">
    <property type="entry name" value="Galactose-binding domain-like"/>
    <property type="match status" value="1"/>
</dbReference>
<dbReference type="Pfam" id="PF03256">
    <property type="entry name" value="ANAPC10"/>
    <property type="match status" value="1"/>
</dbReference>
<dbReference type="STRING" id="268475.A0A0V1H8Q4"/>
<dbReference type="GO" id="GO:0031145">
    <property type="term" value="P:anaphase-promoting complex-dependent catabolic process"/>
    <property type="evidence" value="ECO:0007669"/>
    <property type="project" value="InterPro"/>
</dbReference>
<sequence length="475" mass="53211">LTSVEISKYQLPSNWTLDIKMPGSLFQELNEHAPTRRASGPRREITVPCVDVIPYPLLFGEEYFEISDEAAWVVSSYKRGHSVPELRHPGIDNYWQTNGSLPHLLTLYFNRLTPISHLCIYVDTHVDGSYSPKTLSIRRGTQLCDMVENVLVHLESYKGWAVIPLRTCENPRWIMPQKVLTRSSDVERWFIRMERAAMVQYHMDDAMEDVLSAMEVEETDDYDKEYGDYLKRLLSKAFSQLKAHADDILLQQFKAGICQDVITFTILRSVPDSFEKAVQIAARNELMINHVTASTESALAVMTSADARKQTSGHEDETTGEEAAIHAEHLSDIDKLAMNVKELQAGEIDATTKTEVVSQSVLKPAIRLEAASGAELPVTKAYVMEIIISDTLRVQHTVIWVKGLSHQFLSNILFTKPIAVAPVGMKSASSRSQVLVTMEQMPPKEQEAGDGCQLTLSKIIKQFSGVLATSDEDLG</sequence>
<keyword evidence="3" id="KW-0132">Cell division</keyword>
<dbReference type="GO" id="GO:0070979">
    <property type="term" value="P:protein K11-linked ubiquitination"/>
    <property type="evidence" value="ECO:0007669"/>
    <property type="project" value="TreeGrafter"/>
</dbReference>
<dbReference type="EMBL" id="JYDP01000113">
    <property type="protein sequence ID" value="KRZ06754.1"/>
    <property type="molecule type" value="Genomic_DNA"/>
</dbReference>
<gene>
    <name evidence="8" type="primary">Apc10</name>
    <name evidence="8" type="ORF">T11_4275</name>
</gene>
<dbReference type="SUPFAM" id="SSF49785">
    <property type="entry name" value="Galactose-binding domain-like"/>
    <property type="match status" value="1"/>
</dbReference>
<evidence type="ECO:0000256" key="3">
    <source>
        <dbReference type="ARBA" id="ARBA00022618"/>
    </source>
</evidence>
<protein>
    <recommendedName>
        <fullName evidence="2">Anaphase-promoting complex subunit 10</fullName>
    </recommendedName>
</protein>
<evidence type="ECO:0000259" key="7">
    <source>
        <dbReference type="PROSITE" id="PS51284"/>
    </source>
</evidence>
<dbReference type="InterPro" id="IPR016901">
    <property type="entry name" value="APC10/Doc1"/>
</dbReference>
<dbReference type="GO" id="GO:0051301">
    <property type="term" value="P:cell division"/>
    <property type="evidence" value="ECO:0007669"/>
    <property type="project" value="UniProtKB-KW"/>
</dbReference>
<comment type="similarity">
    <text evidence="1">Belongs to the APC10 family.</text>
</comment>
<proteinExistence type="inferred from homology"/>
<dbReference type="AlphaFoldDB" id="A0A0V1H8Q4"/>
<dbReference type="InterPro" id="IPR004939">
    <property type="entry name" value="APC_su10/DOC_dom"/>
</dbReference>
<dbReference type="PANTHER" id="PTHR12936:SF0">
    <property type="entry name" value="ANAPHASE-PROMOTING COMPLEX SUBUNIT 10"/>
    <property type="match status" value="1"/>
</dbReference>
<evidence type="ECO:0000256" key="5">
    <source>
        <dbReference type="ARBA" id="ARBA00022786"/>
    </source>
</evidence>
<evidence type="ECO:0000256" key="1">
    <source>
        <dbReference type="ARBA" id="ARBA00006762"/>
    </source>
</evidence>
<accession>A0A0V1H8Q4</accession>
<evidence type="ECO:0000256" key="6">
    <source>
        <dbReference type="ARBA" id="ARBA00023306"/>
    </source>
</evidence>
<dbReference type="InterPro" id="IPR008979">
    <property type="entry name" value="Galactose-bd-like_sf"/>
</dbReference>
<dbReference type="PROSITE" id="PS51284">
    <property type="entry name" value="DOC"/>
    <property type="match status" value="1"/>
</dbReference>
<comment type="caution">
    <text evidence="8">The sequence shown here is derived from an EMBL/GenBank/DDBJ whole genome shotgun (WGS) entry which is preliminary data.</text>
</comment>
<evidence type="ECO:0000313" key="9">
    <source>
        <dbReference type="Proteomes" id="UP000055024"/>
    </source>
</evidence>
<dbReference type="OrthoDB" id="24948at2759"/>
<dbReference type="Proteomes" id="UP000055024">
    <property type="component" value="Unassembled WGS sequence"/>
</dbReference>
<dbReference type="PANTHER" id="PTHR12936">
    <property type="entry name" value="ANAPHASE-PROMOTING COMPLEX 10"/>
    <property type="match status" value="1"/>
</dbReference>
<keyword evidence="6" id="KW-0131">Cell cycle</keyword>
<evidence type="ECO:0000256" key="4">
    <source>
        <dbReference type="ARBA" id="ARBA00022776"/>
    </source>
</evidence>
<keyword evidence="5" id="KW-0833">Ubl conjugation pathway</keyword>
<evidence type="ECO:0000313" key="8">
    <source>
        <dbReference type="EMBL" id="KRZ06754.1"/>
    </source>
</evidence>
<reference evidence="8 9" key="1">
    <citation type="submission" date="2015-01" db="EMBL/GenBank/DDBJ databases">
        <title>Evolution of Trichinella species and genotypes.</title>
        <authorList>
            <person name="Korhonen P.K."/>
            <person name="Edoardo P."/>
            <person name="Giuseppe L.R."/>
            <person name="Gasser R.B."/>
        </authorList>
    </citation>
    <scope>NUCLEOTIDE SEQUENCE [LARGE SCALE GENOMIC DNA]</scope>
    <source>
        <strain evidence="8">ISS1029</strain>
    </source>
</reference>
<dbReference type="GO" id="GO:0005680">
    <property type="term" value="C:anaphase-promoting complex"/>
    <property type="evidence" value="ECO:0007669"/>
    <property type="project" value="InterPro"/>
</dbReference>